<reference evidence="2 4" key="1">
    <citation type="journal article" date="2019" name="Sci. Rep.">
        <title>Orb-weaving spider Araneus ventricosus genome elucidates the spidroin gene catalogue.</title>
        <authorList>
            <person name="Kono N."/>
            <person name="Nakamura H."/>
            <person name="Ohtoshi R."/>
            <person name="Moran D.A.P."/>
            <person name="Shinohara A."/>
            <person name="Yoshida Y."/>
            <person name="Fujiwara M."/>
            <person name="Mori M."/>
            <person name="Tomita M."/>
            <person name="Arakawa K."/>
        </authorList>
    </citation>
    <scope>NUCLEOTIDE SEQUENCE [LARGE SCALE GENOMIC DNA]</scope>
</reference>
<evidence type="ECO:0000313" key="2">
    <source>
        <dbReference type="EMBL" id="GBO21684.1"/>
    </source>
</evidence>
<evidence type="ECO:0000313" key="3">
    <source>
        <dbReference type="EMBL" id="GBO21687.1"/>
    </source>
</evidence>
<comment type="caution">
    <text evidence="2">The sequence shown here is derived from an EMBL/GenBank/DDBJ whole genome shotgun (WGS) entry which is preliminary data.</text>
</comment>
<feature type="region of interest" description="Disordered" evidence="1">
    <location>
        <begin position="18"/>
        <end position="46"/>
    </location>
</feature>
<organism evidence="2 4">
    <name type="scientific">Araneus ventricosus</name>
    <name type="common">Orbweaver spider</name>
    <name type="synonym">Epeira ventricosa</name>
    <dbReference type="NCBI Taxonomy" id="182803"/>
    <lineage>
        <taxon>Eukaryota</taxon>
        <taxon>Metazoa</taxon>
        <taxon>Ecdysozoa</taxon>
        <taxon>Arthropoda</taxon>
        <taxon>Chelicerata</taxon>
        <taxon>Arachnida</taxon>
        <taxon>Araneae</taxon>
        <taxon>Araneomorphae</taxon>
        <taxon>Entelegynae</taxon>
        <taxon>Araneoidea</taxon>
        <taxon>Araneidae</taxon>
        <taxon>Araneus</taxon>
    </lineage>
</organism>
<evidence type="ECO:0000313" key="4">
    <source>
        <dbReference type="Proteomes" id="UP000499080"/>
    </source>
</evidence>
<proteinExistence type="predicted"/>
<protein>
    <submittedName>
        <fullName evidence="2">Uncharacterized protein</fullName>
    </submittedName>
</protein>
<keyword evidence="4" id="KW-1185">Reference proteome</keyword>
<gene>
    <name evidence="3" type="ORF">AVEN_168501_1</name>
    <name evidence="2" type="ORF">AVEN_181228_1</name>
</gene>
<dbReference type="EMBL" id="BGPR01044833">
    <property type="protein sequence ID" value="GBO21684.1"/>
    <property type="molecule type" value="Genomic_DNA"/>
</dbReference>
<sequence length="99" mass="11605">MVIVRPYTVPCHRRCGQHNHALHRPPQKYNGNYSQIPNGHRQPLHRPLSSEMWSTQPQAHYYTSRRNESPVTFHPRTRGASLSSWEYLLTITDKIKCKA</sequence>
<dbReference type="Proteomes" id="UP000499080">
    <property type="component" value="Unassembled WGS sequence"/>
</dbReference>
<evidence type="ECO:0000256" key="1">
    <source>
        <dbReference type="SAM" id="MobiDB-lite"/>
    </source>
</evidence>
<dbReference type="EMBL" id="BGPR01044837">
    <property type="protein sequence ID" value="GBO21687.1"/>
    <property type="molecule type" value="Genomic_DNA"/>
</dbReference>
<name>A0A4Y2VBB7_ARAVE</name>
<dbReference type="AlphaFoldDB" id="A0A4Y2VBB7"/>
<accession>A0A4Y2VBB7</accession>